<dbReference type="AlphaFoldDB" id="A0A8T0X0Y8"/>
<dbReference type="EMBL" id="CM029038">
    <property type="protein sequence ID" value="KAG2653095.1"/>
    <property type="molecule type" value="Genomic_DNA"/>
</dbReference>
<name>A0A8T0X0Y8_PANVG</name>
<evidence type="ECO:0000313" key="2">
    <source>
        <dbReference type="Proteomes" id="UP000823388"/>
    </source>
</evidence>
<reference evidence="1" key="1">
    <citation type="submission" date="2020-05" db="EMBL/GenBank/DDBJ databases">
        <title>WGS assembly of Panicum virgatum.</title>
        <authorList>
            <person name="Lovell J.T."/>
            <person name="Jenkins J."/>
            <person name="Shu S."/>
            <person name="Juenger T.E."/>
            <person name="Schmutz J."/>
        </authorList>
    </citation>
    <scope>NUCLEOTIDE SEQUENCE</scope>
    <source>
        <strain evidence="1">AP13</strain>
    </source>
</reference>
<accession>A0A8T0X0Y8</accession>
<protein>
    <submittedName>
        <fullName evidence="1">Uncharacterized protein</fullName>
    </submittedName>
</protein>
<proteinExistence type="predicted"/>
<organism evidence="1 2">
    <name type="scientific">Panicum virgatum</name>
    <name type="common">Blackwell switchgrass</name>
    <dbReference type="NCBI Taxonomy" id="38727"/>
    <lineage>
        <taxon>Eukaryota</taxon>
        <taxon>Viridiplantae</taxon>
        <taxon>Streptophyta</taxon>
        <taxon>Embryophyta</taxon>
        <taxon>Tracheophyta</taxon>
        <taxon>Spermatophyta</taxon>
        <taxon>Magnoliopsida</taxon>
        <taxon>Liliopsida</taxon>
        <taxon>Poales</taxon>
        <taxon>Poaceae</taxon>
        <taxon>PACMAD clade</taxon>
        <taxon>Panicoideae</taxon>
        <taxon>Panicodae</taxon>
        <taxon>Paniceae</taxon>
        <taxon>Panicinae</taxon>
        <taxon>Panicum</taxon>
        <taxon>Panicum sect. Hiantes</taxon>
    </lineage>
</organism>
<comment type="caution">
    <text evidence="1">The sequence shown here is derived from an EMBL/GenBank/DDBJ whole genome shotgun (WGS) entry which is preliminary data.</text>
</comment>
<sequence length="123" mass="13250">MPSRAEASPEPGFAMAVPSPAMAMAVANGDAHGPPQLLRNYCRLIVRQSRRHECELTAARPVRVRRQGRRTTASTAYSDRPGTNIYCWVKLISNNTAGDEAVTGLLQLGAVEKRVGVAATMAM</sequence>
<evidence type="ECO:0000313" key="1">
    <source>
        <dbReference type="EMBL" id="KAG2653095.1"/>
    </source>
</evidence>
<dbReference type="Proteomes" id="UP000823388">
    <property type="component" value="Chromosome 1N"/>
</dbReference>
<gene>
    <name evidence="1" type="ORF">PVAP13_1NG427200</name>
</gene>
<keyword evidence="2" id="KW-1185">Reference proteome</keyword>